<dbReference type="InterPro" id="IPR012337">
    <property type="entry name" value="RNaseH-like_sf"/>
</dbReference>
<evidence type="ECO:0000259" key="29">
    <source>
        <dbReference type="PROSITE" id="PS50878"/>
    </source>
</evidence>
<dbReference type="Gene3D" id="1.10.340.70">
    <property type="match status" value="1"/>
</dbReference>
<keyword evidence="16" id="KW-0256">Endoplasmic reticulum</keyword>
<dbReference type="GO" id="GO:0015074">
    <property type="term" value="P:DNA integration"/>
    <property type="evidence" value="ECO:0007669"/>
    <property type="project" value="UniProtKB-KW"/>
</dbReference>
<keyword evidence="9 27" id="KW-0812">Transmembrane</keyword>
<keyword evidence="12" id="KW-0479">Metal-binding</keyword>
<evidence type="ECO:0000256" key="24">
    <source>
        <dbReference type="ARBA" id="ARBA00023172"/>
    </source>
</evidence>
<dbReference type="GO" id="GO:0003964">
    <property type="term" value="F:RNA-directed DNA polymerase activity"/>
    <property type="evidence" value="ECO:0007669"/>
    <property type="project" value="UniProtKB-KW"/>
</dbReference>
<evidence type="ECO:0000256" key="12">
    <source>
        <dbReference type="ARBA" id="ARBA00022723"/>
    </source>
</evidence>
<dbReference type="Pfam" id="PF09004">
    <property type="entry name" value="ALKBH8_N"/>
    <property type="match status" value="1"/>
</dbReference>
<dbReference type="GO" id="GO:0008270">
    <property type="term" value="F:zinc ion binding"/>
    <property type="evidence" value="ECO:0007669"/>
    <property type="project" value="InterPro"/>
</dbReference>
<dbReference type="InterPro" id="IPR038717">
    <property type="entry name" value="Tc1-like_DDE_dom"/>
</dbReference>
<dbReference type="SUPFAM" id="SSF53098">
    <property type="entry name" value="Ribonuclease H-like"/>
    <property type="match status" value="1"/>
</dbReference>
<feature type="region of interest" description="Disordered" evidence="26">
    <location>
        <begin position="1152"/>
        <end position="1171"/>
    </location>
</feature>
<dbReference type="CDD" id="cd01647">
    <property type="entry name" value="RT_LTR"/>
    <property type="match status" value="1"/>
</dbReference>
<organism evidence="31 32">
    <name type="scientific">Hemibagrus guttatus</name>
    <dbReference type="NCBI Taxonomy" id="175788"/>
    <lineage>
        <taxon>Eukaryota</taxon>
        <taxon>Metazoa</taxon>
        <taxon>Chordata</taxon>
        <taxon>Craniata</taxon>
        <taxon>Vertebrata</taxon>
        <taxon>Euteleostomi</taxon>
        <taxon>Actinopterygii</taxon>
        <taxon>Neopterygii</taxon>
        <taxon>Teleostei</taxon>
        <taxon>Ostariophysi</taxon>
        <taxon>Siluriformes</taxon>
        <taxon>Bagridae</taxon>
        <taxon>Hemibagrus</taxon>
    </lineage>
</organism>
<dbReference type="InterPro" id="IPR001584">
    <property type="entry name" value="Integrase_cat-core"/>
</dbReference>
<evidence type="ECO:0000256" key="5">
    <source>
        <dbReference type="ARBA" id="ARBA00012180"/>
    </source>
</evidence>
<dbReference type="InterPro" id="IPR016197">
    <property type="entry name" value="Chromo-like_dom_sf"/>
</dbReference>
<evidence type="ECO:0000256" key="8">
    <source>
        <dbReference type="ARBA" id="ARBA00022679"/>
    </source>
</evidence>
<comment type="similarity">
    <text evidence="3">Belongs to the SPCS2 family.</text>
</comment>
<dbReference type="InterPro" id="IPR043128">
    <property type="entry name" value="Rev_trsase/Diguanyl_cyclase"/>
</dbReference>
<keyword evidence="22" id="KW-0238">DNA-binding</keyword>
<dbReference type="GO" id="GO:0004190">
    <property type="term" value="F:aspartic-type endopeptidase activity"/>
    <property type="evidence" value="ECO:0007669"/>
    <property type="project" value="UniProtKB-KW"/>
</dbReference>
<name>A0AAE0QTU7_9TELE</name>
<feature type="region of interest" description="Disordered" evidence="26">
    <location>
        <begin position="1322"/>
        <end position="1346"/>
    </location>
</feature>
<dbReference type="Pfam" id="PF24626">
    <property type="entry name" value="SH3_Tf2-1"/>
    <property type="match status" value="1"/>
</dbReference>
<evidence type="ECO:0000259" key="30">
    <source>
        <dbReference type="PROSITE" id="PS50994"/>
    </source>
</evidence>
<dbReference type="InterPro" id="IPR009582">
    <property type="entry name" value="Spc2/SPCS2"/>
</dbReference>
<evidence type="ECO:0000256" key="6">
    <source>
        <dbReference type="ARBA" id="ARBA00017057"/>
    </source>
</evidence>
<evidence type="ECO:0000256" key="10">
    <source>
        <dbReference type="ARBA" id="ARBA00022695"/>
    </source>
</evidence>
<dbReference type="InterPro" id="IPR000953">
    <property type="entry name" value="Chromo/chromo_shadow_dom"/>
</dbReference>
<dbReference type="InterPro" id="IPR036875">
    <property type="entry name" value="Znf_CCHC_sf"/>
</dbReference>
<evidence type="ECO:0000256" key="27">
    <source>
        <dbReference type="SAM" id="Phobius"/>
    </source>
</evidence>
<evidence type="ECO:0000256" key="18">
    <source>
        <dbReference type="ARBA" id="ARBA00022908"/>
    </source>
</evidence>
<keyword evidence="15" id="KW-0378">Hydrolase</keyword>
<dbReference type="CDD" id="cd00303">
    <property type="entry name" value="retropepsin_like"/>
    <property type="match status" value="1"/>
</dbReference>
<dbReference type="Pfam" id="PF01498">
    <property type="entry name" value="HTH_Tnp_Tc3_2"/>
    <property type="match status" value="1"/>
</dbReference>
<dbReference type="CDD" id="cd09274">
    <property type="entry name" value="RNase_HI_RT_Ty3"/>
    <property type="match status" value="1"/>
</dbReference>
<dbReference type="Pfam" id="PF17921">
    <property type="entry name" value="Integrase_H2C2"/>
    <property type="match status" value="1"/>
</dbReference>
<comment type="caution">
    <text evidence="31">The sequence shown here is derived from an EMBL/GenBank/DDBJ whole genome shotgun (WGS) entry which is preliminary data.</text>
</comment>
<evidence type="ECO:0000256" key="9">
    <source>
        <dbReference type="ARBA" id="ARBA00022692"/>
    </source>
</evidence>
<evidence type="ECO:0000256" key="23">
    <source>
        <dbReference type="ARBA" id="ARBA00023136"/>
    </source>
</evidence>
<dbReference type="Gene3D" id="3.10.10.10">
    <property type="entry name" value="HIV Type 1 Reverse Transcriptase, subunit A, domain 1"/>
    <property type="match status" value="2"/>
</dbReference>
<dbReference type="SMART" id="SM00298">
    <property type="entry name" value="CHROMO"/>
    <property type="match status" value="1"/>
</dbReference>
<dbReference type="InterPro" id="IPR000477">
    <property type="entry name" value="RT_dom"/>
</dbReference>
<keyword evidence="24" id="KW-0233">DNA recombination</keyword>
<dbReference type="Pfam" id="PF19259">
    <property type="entry name" value="Ty3_capsid"/>
    <property type="match status" value="1"/>
</dbReference>
<feature type="compositionally biased region" description="Basic residues" evidence="26">
    <location>
        <begin position="1233"/>
        <end position="1246"/>
    </location>
</feature>
<feature type="domain" description="Reverse transcriptase" evidence="29">
    <location>
        <begin position="403"/>
        <end position="604"/>
    </location>
</feature>
<feature type="compositionally biased region" description="Polar residues" evidence="26">
    <location>
        <begin position="1331"/>
        <end position="1342"/>
    </location>
</feature>
<dbReference type="InterPro" id="IPR050951">
    <property type="entry name" value="Retrovirus_Pol_polyprotein"/>
</dbReference>
<dbReference type="GO" id="GO:0006465">
    <property type="term" value="P:signal peptide processing"/>
    <property type="evidence" value="ECO:0007669"/>
    <property type="project" value="InterPro"/>
</dbReference>
<dbReference type="InterPro" id="IPR041588">
    <property type="entry name" value="Integrase_H2C2"/>
</dbReference>
<sequence>MDSSSSPPDPLRDLVETLRQALTALPAPAPTSPAATSANTVTTSSAPLYVSPMAQPVHYSGLVEDCNGFILQCSLVLEMQPHLYPTERSKVVFVISQLCGRALLWAESLWSQNSPVTQSYAGFVDHFREVFGKPSWDSSVGEELCRLQQGKLTVPEYTLQFWTLAAKSGWNKQALLTAYRQGLNPQVRLHLAAYEDAIGLERLIQLSIRVAARMQSCVDEPQDQSSHNTWRDRPAPVSSPEPAPEPMHLGTSHLTPAERQRRLTQNLCLYCGAPGHAIPACPIRPPRPMVSTIFTFVPKMKPLTTHGTLTTTHASVPVVALLDSGSVGNFISCTLCRQLGLRTKATATPYQIQSISGKPISRRQVSLSAGPVLLQATSIESPFVNRPLEIPTCYAPFSDVFCPKRASKLPPHQPWDCAIDLLPGEPVPRGRIYPLSIPEEKAMEEYIKEALAQGYIHLSTSPAASSFFFVAKKDGGLWPCIDYRALNRITVKFSAYNLIWIREGDEWKTAFITPTGHYEYLVMPYGLANAPSMFQDFIHEVLREFLHRFVLVYIDDILIYSRNMAEHRQHVAKVLERLRKFQLFLKVEKCSFHQPSVQFLGYKIDSSGIQMDEGKITAIRNWPAPTTMKELQRFLGFANFYRRFIQNYSSIANPLTSLLRNKPKSLAWSRSGPVSTAGEPEPPPSFFSRKLNPVERNYDIGNRELLAVKLALEEWRHWMEGARHPFTVLTDHKNLEYLRAAKRLNPRQARWALFFTWFNFTISYRPGSKNTKADALSRMFEETLPPANASTNTLPGCPPESQYIPRARRIALIHSAHTSLGTGHPGIHETLSLLKDRFWWPNMTADVRRYVQGCEGCAMSKDPRHLPSGKLLPLPVPSRPWSHIGVDFITDLPTSRNHTCVFVVIDRFSKSCHLLPLKGPPTALETAELIFNHVFRYFSIPEDIVSDRGPQFVSRIWRAFLTCLGVAISLSSGYHPQTNGQMERKIQEISPYLRTFCHSHQNSWSQYLGWAEYAQNSLRQPSTGLTPFQCVLGYQPPLFPWSGEPSDIPAVDHWFRESERVWDSAHHQLQRALHRRRRTADLRQSYTPAFQPGQKVWLSTRDIRLRLPCRKLNPRFIGPLTILKQINSVTYKLQLPPGYRIHPTFHVSLLKPHHPSVSPSTEPGDGAAEPPLPLLLDDGTAYEVKEILHYRHRGGQLKNLVDWEGYGPEERPWVARDDILDPNLLEALHAAHPHRPAPRGRGRPPRCRGPWPSGAGRREGGNVTDTPGSNENLSHIVIKLMLEPSSTGIENVLVMTDVISKYTLVVPTRDQRAETMAQGRVQQELAASGAIGSSQDPITSEPLSDEEEEMELWAVIPVGPEISFLYLYSSGKMGKRKDLSEFDKGQIVMARRLDQSISKTAALVGCSRSAVVSIFQKWSKDGTDDKVMRGQGSLMHVGSKGWPDVFCSPIQICKPGEMQHEYDKQKNKMMMDDETEERMKKLPCRKKGECGLQQSQDTSLGVLSDSENEEPMRMKTRHASAFVRRSRFSPALCRSLYNISVQRSQSCTDSVEGRRKVRAQSHLSLSEKASICHSFNAGILLSSENSRSFSAPVLPLNKRHHWRSILASPPSSLVPHTKPERSVSPESNDSISEELNHFKPIVCSPCTPPKRLPDGRLMEPTIVKSTPRNLTHSLQKSTSYEASPSILQKWKQVELDRQRVKFMSKGTITSPVVDDYSITQSSEEDQENKSCNCGPLEKGLQGQHCTCSANTNLSRKQKSLLYNKRQLIFDQYNKDDGSQSTNEHPTVMALEFDMINFKYKRHLSTTSNSQTPNSTMAKTKELSKDTRNKIVDLHQAGKTESAIESWDQSNTLRHQGLKSCSARRVPLLKPVHVRARLKFAREHLDDPEEDWENVIWSDETKIELFGKNSTCRVWRRKNAELHPKNTIPTVKHGGGNIMLWGCFSAKGPGRLLRVKERMNGAMYCEILSKNLPSARALKMKRGWVFQHENDPKHTARATKEWLRKKHFKVLEWPSQSPDLNPIENLWRELKIRVAQRQPQNITALEEICMEEWAKLPATWRIDEKPVKIDKWDGAAVKNSLDDAAKKAGETVLIEKYGYVENFNLVDGRLFICTVSCLFAIVALIWDYLHPFPESKPVLACCVVSYPLKLKQKLYLQFDDKYTLKASFTDGKTKQSRTTEFTKSVGTFFDGNGTLVMDQYESKDLTWTLNTTQLVKKPQQWLFFLRRLRKVGMPLKILNNFYSCATVSILTNCITVWYGSTTMRDRKHLQRVLRRS</sequence>
<dbReference type="Gene3D" id="1.10.10.10">
    <property type="entry name" value="Winged helix-like DNA-binding domain superfamily/Winged helix DNA-binding domain"/>
    <property type="match status" value="2"/>
</dbReference>
<keyword evidence="14" id="KW-0255">Endonuclease</keyword>
<evidence type="ECO:0000256" key="26">
    <source>
        <dbReference type="SAM" id="MobiDB-lite"/>
    </source>
</evidence>
<keyword evidence="19" id="KW-0695">RNA-directed DNA polymerase</keyword>
<protein>
    <recommendedName>
        <fullName evidence="25">Gypsy retrotransposon integrase-like protein 1</fullName>
        <ecNumber evidence="5">3.1.26.4</ecNumber>
    </recommendedName>
    <alternativeName>
        <fullName evidence="6">Signal peptidase complex subunit 2</fullName>
    </alternativeName>
</protein>
<evidence type="ECO:0000256" key="1">
    <source>
        <dbReference type="ARBA" id="ARBA00004123"/>
    </source>
</evidence>
<evidence type="ECO:0000256" key="22">
    <source>
        <dbReference type="ARBA" id="ARBA00023125"/>
    </source>
</evidence>
<evidence type="ECO:0000256" key="15">
    <source>
        <dbReference type="ARBA" id="ARBA00022801"/>
    </source>
</evidence>
<dbReference type="GO" id="GO:0003887">
    <property type="term" value="F:DNA-directed DNA polymerase activity"/>
    <property type="evidence" value="ECO:0007669"/>
    <property type="project" value="UniProtKB-KW"/>
</dbReference>
<evidence type="ECO:0000256" key="2">
    <source>
        <dbReference type="ARBA" id="ARBA00004477"/>
    </source>
</evidence>
<dbReference type="SUPFAM" id="SSF57756">
    <property type="entry name" value="Retrovirus zinc finger-like domains"/>
    <property type="match status" value="1"/>
</dbReference>
<evidence type="ECO:0000256" key="16">
    <source>
        <dbReference type="ARBA" id="ARBA00022824"/>
    </source>
</evidence>
<dbReference type="GO" id="GO:0031981">
    <property type="term" value="C:nuclear lumen"/>
    <property type="evidence" value="ECO:0007669"/>
    <property type="project" value="UniProtKB-ARBA"/>
</dbReference>
<evidence type="ECO:0000256" key="4">
    <source>
        <dbReference type="ARBA" id="ARBA00010879"/>
    </source>
</evidence>
<proteinExistence type="inferred from homology"/>
<dbReference type="PROSITE" id="PS50994">
    <property type="entry name" value="INTEGRASE"/>
    <property type="match status" value="1"/>
</dbReference>
<keyword evidence="8" id="KW-0808">Transferase</keyword>
<dbReference type="Pfam" id="PF00665">
    <property type="entry name" value="rve"/>
    <property type="match status" value="1"/>
</dbReference>
<keyword evidence="20" id="KW-0239">DNA-directed DNA polymerase</keyword>
<evidence type="ECO:0000256" key="3">
    <source>
        <dbReference type="ARBA" id="ARBA00007324"/>
    </source>
</evidence>
<dbReference type="SUPFAM" id="SSF54160">
    <property type="entry name" value="Chromo domain-like"/>
    <property type="match status" value="1"/>
</dbReference>
<dbReference type="Gene3D" id="3.30.70.270">
    <property type="match status" value="2"/>
</dbReference>
<dbReference type="InterPro" id="IPR036388">
    <property type="entry name" value="WH-like_DNA-bd_sf"/>
</dbReference>
<keyword evidence="10" id="KW-0548">Nucleotidyltransferase</keyword>
<keyword evidence="32" id="KW-1185">Reference proteome</keyword>
<evidence type="ECO:0000313" key="31">
    <source>
        <dbReference type="EMBL" id="KAK3531801.1"/>
    </source>
</evidence>
<dbReference type="InterPro" id="IPR056924">
    <property type="entry name" value="SH3_Tf2-1"/>
</dbReference>
<feature type="region of interest" description="Disordered" evidence="26">
    <location>
        <begin position="217"/>
        <end position="251"/>
    </location>
</feature>
<evidence type="ECO:0000256" key="19">
    <source>
        <dbReference type="ARBA" id="ARBA00022918"/>
    </source>
</evidence>
<reference evidence="31" key="1">
    <citation type="submission" date="2023-06" db="EMBL/GenBank/DDBJ databases">
        <title>Male Hemibagrus guttatus genome.</title>
        <authorList>
            <person name="Bian C."/>
        </authorList>
    </citation>
    <scope>NUCLEOTIDE SEQUENCE</scope>
    <source>
        <strain evidence="31">Male_cb2023</strain>
        <tissue evidence="31">Muscle</tissue>
    </source>
</reference>
<dbReference type="InterPro" id="IPR002492">
    <property type="entry name" value="Transposase_Tc1-like"/>
</dbReference>
<accession>A0AAE0QTU7</accession>
<dbReference type="Pfam" id="PF13358">
    <property type="entry name" value="DDE_3"/>
    <property type="match status" value="1"/>
</dbReference>
<feature type="region of interest" description="Disordered" evidence="26">
    <location>
        <begin position="1608"/>
        <end position="1630"/>
    </location>
</feature>
<dbReference type="GO" id="GO:0003677">
    <property type="term" value="F:DNA binding"/>
    <property type="evidence" value="ECO:0007669"/>
    <property type="project" value="UniProtKB-KW"/>
</dbReference>
<dbReference type="FunFam" id="3.30.420.10:FF:000032">
    <property type="entry name" value="Retrovirus-related Pol polyprotein from transposon 297-like Protein"/>
    <property type="match status" value="1"/>
</dbReference>
<dbReference type="PROSITE" id="PS50878">
    <property type="entry name" value="RT_POL"/>
    <property type="match status" value="1"/>
</dbReference>
<dbReference type="Proteomes" id="UP001274896">
    <property type="component" value="Unassembled WGS sequence"/>
</dbReference>
<dbReference type="SUPFAM" id="SSF56672">
    <property type="entry name" value="DNA/RNA polymerases"/>
    <property type="match status" value="1"/>
</dbReference>
<evidence type="ECO:0000256" key="13">
    <source>
        <dbReference type="ARBA" id="ARBA00022750"/>
    </source>
</evidence>
<feature type="compositionally biased region" description="Low complexity" evidence="26">
    <location>
        <begin position="1162"/>
        <end position="1171"/>
    </location>
</feature>
<dbReference type="PANTHER" id="PTHR37984">
    <property type="entry name" value="PROTEIN CBG26694"/>
    <property type="match status" value="1"/>
</dbReference>
<dbReference type="EMBL" id="JAUCMX010000011">
    <property type="protein sequence ID" value="KAK3531801.1"/>
    <property type="molecule type" value="Genomic_DNA"/>
</dbReference>
<keyword evidence="18" id="KW-0229">DNA integration</keyword>
<dbReference type="InterPro" id="IPR036397">
    <property type="entry name" value="RNaseH_sf"/>
</dbReference>
<dbReference type="GO" id="GO:0005787">
    <property type="term" value="C:signal peptidase complex"/>
    <property type="evidence" value="ECO:0007669"/>
    <property type="project" value="InterPro"/>
</dbReference>
<keyword evidence="23 27" id="KW-0472">Membrane</keyword>
<gene>
    <name evidence="31" type="ORF">QTP70_029735</name>
</gene>
<keyword evidence="7" id="KW-0645">Protease</keyword>
<evidence type="ECO:0000256" key="20">
    <source>
        <dbReference type="ARBA" id="ARBA00022932"/>
    </source>
</evidence>
<evidence type="ECO:0000313" key="32">
    <source>
        <dbReference type="Proteomes" id="UP001274896"/>
    </source>
</evidence>
<dbReference type="EC" id="3.1.26.4" evidence="5"/>
<evidence type="ECO:0000256" key="11">
    <source>
        <dbReference type="ARBA" id="ARBA00022722"/>
    </source>
</evidence>
<comment type="similarity">
    <text evidence="4">Belongs to the beta type-B retroviral polymerase family. HERV class-II K(HML-2) pol subfamily.</text>
</comment>
<dbReference type="Pfam" id="PF00078">
    <property type="entry name" value="RVT_1"/>
    <property type="match status" value="1"/>
</dbReference>
<dbReference type="GO" id="GO:0008168">
    <property type="term" value="F:methyltransferase activity"/>
    <property type="evidence" value="ECO:0007669"/>
    <property type="project" value="InterPro"/>
</dbReference>
<evidence type="ECO:0000256" key="17">
    <source>
        <dbReference type="ARBA" id="ARBA00022842"/>
    </source>
</evidence>
<dbReference type="Gene3D" id="3.30.420.10">
    <property type="entry name" value="Ribonuclease H-like superfamily/Ribonuclease H"/>
    <property type="match status" value="2"/>
</dbReference>
<evidence type="ECO:0000259" key="28">
    <source>
        <dbReference type="PROSITE" id="PS50013"/>
    </source>
</evidence>
<feature type="domain" description="Chromo" evidence="28">
    <location>
        <begin position="1182"/>
        <end position="1240"/>
    </location>
</feature>
<dbReference type="InterPro" id="IPR041373">
    <property type="entry name" value="RT_RNaseH"/>
</dbReference>
<feature type="transmembrane region" description="Helical" evidence="27">
    <location>
        <begin position="2236"/>
        <end position="2258"/>
    </location>
</feature>
<keyword evidence="13" id="KW-0064">Aspartyl protease</keyword>
<dbReference type="Pfam" id="PF17917">
    <property type="entry name" value="RT_RNaseH"/>
    <property type="match status" value="1"/>
</dbReference>
<dbReference type="GO" id="GO:0004523">
    <property type="term" value="F:RNA-DNA hybrid ribonuclease activity"/>
    <property type="evidence" value="ECO:0007669"/>
    <property type="project" value="UniProtKB-EC"/>
</dbReference>
<keyword evidence="11" id="KW-0540">Nuclease</keyword>
<dbReference type="InterPro" id="IPR015095">
    <property type="entry name" value="AlkB_hom8_N"/>
</dbReference>
<feature type="non-terminal residue" evidence="31">
    <location>
        <position position="1"/>
    </location>
</feature>
<comment type="subcellular location">
    <subcellularLocation>
        <location evidence="2">Endoplasmic reticulum membrane</location>
        <topology evidence="2">Multi-pass membrane protein</topology>
    </subcellularLocation>
    <subcellularLocation>
        <location evidence="1">Nucleus</location>
    </subcellularLocation>
</comment>
<dbReference type="GO" id="GO:0006313">
    <property type="term" value="P:DNA transposition"/>
    <property type="evidence" value="ECO:0007669"/>
    <property type="project" value="InterPro"/>
</dbReference>
<dbReference type="Pfam" id="PF06703">
    <property type="entry name" value="SPC25"/>
    <property type="match status" value="1"/>
</dbReference>
<evidence type="ECO:0000256" key="21">
    <source>
        <dbReference type="ARBA" id="ARBA00022989"/>
    </source>
</evidence>
<feature type="domain" description="Integrase catalytic" evidence="30">
    <location>
        <begin position="876"/>
        <end position="1035"/>
    </location>
</feature>
<dbReference type="PROSITE" id="PS50013">
    <property type="entry name" value="CHROMO_2"/>
    <property type="match status" value="1"/>
</dbReference>
<dbReference type="Gene3D" id="2.40.50.40">
    <property type="match status" value="1"/>
</dbReference>
<keyword evidence="21 27" id="KW-1133">Transmembrane helix</keyword>
<dbReference type="InterPro" id="IPR043502">
    <property type="entry name" value="DNA/RNA_pol_sf"/>
</dbReference>
<evidence type="ECO:0000256" key="7">
    <source>
        <dbReference type="ARBA" id="ARBA00022670"/>
    </source>
</evidence>
<dbReference type="InterPro" id="IPR045358">
    <property type="entry name" value="Ty3_capsid"/>
</dbReference>
<dbReference type="GO" id="GO:0016706">
    <property type="term" value="F:2-oxoglutarate-dependent dioxygenase activity"/>
    <property type="evidence" value="ECO:0007669"/>
    <property type="project" value="InterPro"/>
</dbReference>
<keyword evidence="17" id="KW-0460">Magnesium</keyword>
<feature type="region of interest" description="Disordered" evidence="26">
    <location>
        <begin position="1233"/>
        <end position="1269"/>
    </location>
</feature>
<evidence type="ECO:0000256" key="14">
    <source>
        <dbReference type="ARBA" id="ARBA00022759"/>
    </source>
</evidence>
<dbReference type="FunFam" id="3.30.70.270:FF:000003">
    <property type="entry name" value="Transposon Ty3-G Gag-Pol polyprotein"/>
    <property type="match status" value="1"/>
</dbReference>
<dbReference type="PANTHER" id="PTHR37984:SF5">
    <property type="entry name" value="PROTEIN NYNRIN-LIKE"/>
    <property type="match status" value="1"/>
</dbReference>
<evidence type="ECO:0000256" key="25">
    <source>
        <dbReference type="ARBA" id="ARBA00039658"/>
    </source>
</evidence>
<dbReference type="FunFam" id="3.30.70.270:FF:000020">
    <property type="entry name" value="Transposon Tf2-6 polyprotein-like Protein"/>
    <property type="match status" value="1"/>
</dbReference>